<sequence>MTKVFTPMLLSFLLTVSLSAQYVGGYGGGGASGSYLNYYFDGTSWSPENPDGINNGVKSINTLYLETGSVILAGPLAASQVEIRPGAALEILIGLSVSDSLILYANSTDYAMYKGPAMKVKIQQYLSGIGWHSMAMPVDANLDQFGKVNTAVASGVENIYSWDETNGVFVAEASGTDGSSSANQAGQGYVVYVGPYGVADNNSVLSMYGTMYSFVNPTLSNAGTSGDSDKDGWNLIANPFTCALDYTQLTKTDVLNSFSIYDAEAGLYHDWSGLADDISSSLIAPMQSFWVKASGASPSLGSLVLNSSHTTISEAPTFYKQQNVPADRFWLSLYEDQLPENRDEILIGLIPGTQDQLDTLWDAPFFPNSSPKPNLMTYFNAEALSHNAIDFSPADSRTKVIPLKIESDQIGKNFKIQLEDSLLSNSYHIVLEDRQLAVLHDLNNGAYSFILEAGNEERFQILLSSASLSVKEQLGSDDGLSYLVKDGFLELQTKSQKDLSGKIFDLNGMPVLDFEYPAFADRSQVDLRGLSSGIYLMQVGNHSTEKILIP</sequence>
<organism evidence="2 3">
    <name type="scientific">Croceimicrobium hydrocarbonivorans</name>
    <dbReference type="NCBI Taxonomy" id="2761580"/>
    <lineage>
        <taxon>Bacteria</taxon>
        <taxon>Pseudomonadati</taxon>
        <taxon>Bacteroidota</taxon>
        <taxon>Flavobacteriia</taxon>
        <taxon>Flavobacteriales</taxon>
        <taxon>Owenweeksiaceae</taxon>
        <taxon>Croceimicrobium</taxon>
    </lineage>
</organism>
<dbReference type="AlphaFoldDB" id="A0A7H0VH16"/>
<evidence type="ECO:0000313" key="2">
    <source>
        <dbReference type="EMBL" id="QNR25014.1"/>
    </source>
</evidence>
<name>A0A7H0VH16_9FLAO</name>
<dbReference type="Proteomes" id="UP000516305">
    <property type="component" value="Chromosome"/>
</dbReference>
<dbReference type="EMBL" id="CP060139">
    <property type="protein sequence ID" value="QNR25014.1"/>
    <property type="molecule type" value="Genomic_DNA"/>
</dbReference>
<accession>A0A7H0VH16</accession>
<gene>
    <name evidence="2" type="ORF">H4K34_03985</name>
</gene>
<evidence type="ECO:0000313" key="3">
    <source>
        <dbReference type="Proteomes" id="UP000516305"/>
    </source>
</evidence>
<proteinExistence type="predicted"/>
<feature type="signal peptide" evidence="1">
    <location>
        <begin position="1"/>
        <end position="22"/>
    </location>
</feature>
<evidence type="ECO:0000256" key="1">
    <source>
        <dbReference type="SAM" id="SignalP"/>
    </source>
</evidence>
<protein>
    <submittedName>
        <fullName evidence="2">T9SS type A sorting domain-containing protein</fullName>
    </submittedName>
</protein>
<keyword evidence="1" id="KW-0732">Signal</keyword>
<feature type="chain" id="PRO_5028885218" evidence="1">
    <location>
        <begin position="23"/>
        <end position="550"/>
    </location>
</feature>
<dbReference type="KEGG" id="chyd:H4K34_03985"/>
<keyword evidence="3" id="KW-1185">Reference proteome</keyword>
<dbReference type="RefSeq" id="WP_210759540.1">
    <property type="nucleotide sequence ID" value="NZ_CP060139.1"/>
</dbReference>
<reference evidence="2 3" key="1">
    <citation type="submission" date="2020-08" db="EMBL/GenBank/DDBJ databases">
        <title>Croceimicrobium hydrocarbonivorans gen. nov., sp. nov., a novel marine bacterium isolated from a bacterial consortium that degrades polyethylene terephthalate.</title>
        <authorList>
            <person name="Liu R."/>
        </authorList>
    </citation>
    <scope>NUCLEOTIDE SEQUENCE [LARGE SCALE GENOMIC DNA]</scope>
    <source>
        <strain evidence="2 3">A20-9</strain>
    </source>
</reference>